<comment type="caution">
    <text evidence="1">The sequence shown here is derived from an EMBL/GenBank/DDBJ whole genome shotgun (WGS) entry which is preliminary data.</text>
</comment>
<dbReference type="AlphaFoldDB" id="A0A8J7ILV7"/>
<sequence length="82" mass="8605">MLPEELASAIDSPSRVVQVSDDALAGMKAAGDVAEVSDLAGIADLVAAGRAQVDGDALVFDRGGVRRVRVEKRESELWLVGR</sequence>
<accession>A0A8J7ILV7</accession>
<dbReference type="EMBL" id="JADCKQ010000002">
    <property type="protein sequence ID" value="MBI1492856.1"/>
    <property type="molecule type" value="Genomic_DNA"/>
</dbReference>
<dbReference type="Proteomes" id="UP000640583">
    <property type="component" value="Unassembled WGS sequence"/>
</dbReference>
<gene>
    <name evidence="1" type="ORF">H1D41_04325</name>
</gene>
<organism evidence="1 2">
    <name type="scientific">Halocynthiibacter styelae</name>
    <dbReference type="NCBI Taxonomy" id="2761955"/>
    <lineage>
        <taxon>Bacteria</taxon>
        <taxon>Pseudomonadati</taxon>
        <taxon>Pseudomonadota</taxon>
        <taxon>Alphaproteobacteria</taxon>
        <taxon>Rhodobacterales</taxon>
        <taxon>Paracoccaceae</taxon>
        <taxon>Halocynthiibacter</taxon>
    </lineage>
</organism>
<evidence type="ECO:0000313" key="1">
    <source>
        <dbReference type="EMBL" id="MBI1492856.1"/>
    </source>
</evidence>
<protein>
    <submittedName>
        <fullName evidence="1">Uncharacterized protein</fullName>
    </submittedName>
</protein>
<name>A0A8J7ILV7_9RHOB</name>
<keyword evidence="2" id="KW-1185">Reference proteome</keyword>
<dbReference type="RefSeq" id="WP_228847747.1">
    <property type="nucleotide sequence ID" value="NZ_JADCKQ010000002.1"/>
</dbReference>
<evidence type="ECO:0000313" key="2">
    <source>
        <dbReference type="Proteomes" id="UP000640583"/>
    </source>
</evidence>
<reference evidence="1" key="1">
    <citation type="submission" date="2020-10" db="EMBL/GenBank/DDBJ databases">
        <title>Paenihalocynthiibacter styelae gen. nov., sp. nov., isolated from stalked sea squirt Styela clava.</title>
        <authorList>
            <person name="Kim Y.-O."/>
            <person name="Yoon J.-H."/>
        </authorList>
    </citation>
    <scope>NUCLEOTIDE SEQUENCE</scope>
    <source>
        <strain evidence="1">MYP1-1</strain>
    </source>
</reference>
<proteinExistence type="predicted"/>